<comment type="caution">
    <text evidence="11">The sequence shown here is derived from an EMBL/GenBank/DDBJ whole genome shotgun (WGS) entry which is preliminary data.</text>
</comment>
<dbReference type="GO" id="GO:0004497">
    <property type="term" value="F:monooxygenase activity"/>
    <property type="evidence" value="ECO:0007669"/>
    <property type="project" value="InterPro"/>
</dbReference>
<keyword evidence="9 10" id="KW-0472">Membrane</keyword>
<dbReference type="GO" id="GO:0005506">
    <property type="term" value="F:iron ion binding"/>
    <property type="evidence" value="ECO:0007669"/>
    <property type="project" value="InterPro"/>
</dbReference>
<dbReference type="GO" id="GO:0016020">
    <property type="term" value="C:membrane"/>
    <property type="evidence" value="ECO:0007669"/>
    <property type="project" value="UniProtKB-SubCell"/>
</dbReference>
<sequence>MDFLLRLQLIVGMFAFLISYHVLFTWIKRNRSKKIKEAPEPGYSWPVIGHQHLLKGSEPFHHKLGVMANKHGPVFMLRLGAHRTLVVTGSEAIKECFTTNDRALASRPCTAAGEYMCYNHLMFGAAPYGPYWREVRKMSMIHLLSNPRLEMLKHVRATEIDERMKGLYRQWVENHGCPIKVEMKQWLSDLNFSIMSKMIVGKRFVRAGDNDEGKELHRLIGEFSRLFKVFVLSDVFPFLKWIDWKGQKRTMKRTAGELDSIIGKLLKEHRSQRVEGGKGDCKEKEEDFMDVMLSIMEDAPFIGHDTDTVIKATTLGILIAATETTAAKLARALSAILDNPRVLKKAQDELDIHVGKNRQVDESDIKNLTYLQAVIKEALRIGAVDAPLPLHEATQDCQIGGYHVPAGTRVLVNRDKVHQDPLIWSNPQDFRPERWFLARHKDVDVKGQQFEYLPFGSGRRSCPGIKLAMRVMLLVLARLIHGFQVEVHVDAPWVDVRESLRMDNPKSTPVEVLFSPRLPTHLYEDYPCSIAPYYHPDPDMEFLHQLIMGVFAFFISYHVVFKRIKRSNGKMIRKAPEPGFSWPIIGHLRLLKGPEPFYHKLSAMADKLGPVFMLRLGAHRTLVVSGSEAIKECFTSKDRALASRPCTAAGEYMCYNHLMFGVAPYGSYWREVRKMSMIHLLSNHRLEMLKHVRATEIDERTKGLYRRCVENHGCPVKVEMKQWLHDLNFSIAWKMVVGKGFVGVGEDDEGKELQRLTVELSRLLMAFVASDMFPFLKLVDWMGKKKRTMKKIAKKMDSIIGKLLEEHRCSRRAGGDNGEEGDFMDVMLSIMEDSPLPGHDTDTVIKATTSGIILSATDTTATTLAGALSAVLNNPQVLKKAQDELETHVGRNRHVDECDIKSLTYLQAIIKETLRMGPIGLLLPVHETTDDCKIGGFYVPARTRVLVDMGKVHHDPLIWSDPEQFWPERWFLTMHRDVDVRGQQFEYLPFGSGRRSCPGISLAMQVMHLSLARLIHGFEMEVPLDAPYVDVRESLRIGGAPLPMREATQDYQIGGYHVLAGTRVGEQGGGAPGPAHMVHPTGFLAREGKQFEYLPFRSGRRLCPGIKFSMRVMHLVLALLIHGFELEIDPDMEFLHQLIMGIFAFFISYHVVLKRIKRGKGKMIRKAPEPGFSWPIIGHLRLLKGPEPFHHKLSAMADKLGPVFMLRLGAHRTLVVSGSEAVKECFTSKDRALASRPCTAAGEYMCYNHLMFGVAPYGSYWREVRKMSMIHLLSNHRLEMLKHVRATEIDERTKGLYRRWVENHGCPVKVEMKQWLHDLNFSIAWKMVVGKRSVGVGEDDEGNELQRLTVEFSRLFMAFVVSDAFPFLKLVDWMGKKKSTMKKIAKKMDSIIGKLLKEHRCSRRAGGDKGEEGGFMDVMLSIMEEAPLPGYDTDTVIKATCIATDTTATTLAGALSAVLNNPQVLKKAQDELETHVGRNRHVDESDIKSLTYLQAIIKETLRMGPIGLLLPVHETTDDCKIGGFYVPARTRVLVDMGKVHHDPLIWSDPEQFWPERWFLTMHRDVDVRGQQFEYLPFGSGRRSCPGISLAMQVMHLSLARLIHGFEMEVPLDAPHVDLRESLRLDNPKSAPVEVLFTPRHMDFLLPLQLIVGMFAFLFSYHILFTWIKRSKNKKIKEAPEPGYSLPVIGHLHLLKGSEPFHHKLDDMADELGPVFMLRLGAHRTLVVTGSEALKECFTTNDRALASRPSSAVGEYLCYNHMLFGIAPYGPYWRELRKIKMLKHVRATEIDERMKGLYRQWVENHDRPIKVEMKKWLHDLNFSIMSKMVLGTRFVGAKEESEGKELQRLIGEFFRLLRVFVVSDAFPFLKWMDWKGHKKIMKMTAEEMDSIIEKLLEEHRCRRVKGDKGKDEDFMDVMLSIMEDAPLSGYDTDKVIKATTLGIMMPASDTTSTTLAGALSALLNNPDILKKARDELDSHVGKSRQVDESDIKKLTYLQAIIKETLRIGPAGSLFPMHEATQDCQIGGYHVPAGTRLLVNLGKVHLDPVIWPDPLQFRPERWFLARHKEVDVKGRQFEYLPFGSGRRSCPGASFAMQVMHLGLASLIHGFELEVPVGAPRIDVRESLRLDNPKSTPVEVLFTPRLPNHLYED</sequence>
<dbReference type="Pfam" id="PF00067">
    <property type="entry name" value="p450"/>
    <property type="match status" value="5"/>
</dbReference>
<protein>
    <submittedName>
        <fullName evidence="11">Cytochrome P450</fullName>
    </submittedName>
</protein>
<evidence type="ECO:0000256" key="10">
    <source>
        <dbReference type="SAM" id="Phobius"/>
    </source>
</evidence>
<evidence type="ECO:0000256" key="9">
    <source>
        <dbReference type="ARBA" id="ARBA00023136"/>
    </source>
</evidence>
<keyword evidence="4 10" id="KW-0812">Transmembrane</keyword>
<dbReference type="PRINTS" id="PR00463">
    <property type="entry name" value="EP450I"/>
</dbReference>
<evidence type="ECO:0000256" key="5">
    <source>
        <dbReference type="ARBA" id="ARBA00022723"/>
    </source>
</evidence>
<dbReference type="InterPro" id="IPR036396">
    <property type="entry name" value="Cyt_P450_sf"/>
</dbReference>
<evidence type="ECO:0000256" key="4">
    <source>
        <dbReference type="ARBA" id="ARBA00022692"/>
    </source>
</evidence>
<dbReference type="PANTHER" id="PTHR47947:SF26">
    <property type="entry name" value="CYTOCHROME P450"/>
    <property type="match status" value="1"/>
</dbReference>
<evidence type="ECO:0000256" key="7">
    <source>
        <dbReference type="ARBA" id="ARBA00023002"/>
    </source>
</evidence>
<comment type="subcellular location">
    <subcellularLocation>
        <location evidence="2">Membrane</location>
    </subcellularLocation>
</comment>
<reference evidence="11 12" key="1">
    <citation type="journal article" date="2019" name="Nat. Plants">
        <title>Stout camphor tree genome fills gaps in understanding of flowering plant genome evolution.</title>
        <authorList>
            <person name="Chaw S.M."/>
            <person name="Liu Y.C."/>
            <person name="Wu Y.W."/>
            <person name="Wang H.Y."/>
            <person name="Lin C.I."/>
            <person name="Wu C.S."/>
            <person name="Ke H.M."/>
            <person name="Chang L.Y."/>
            <person name="Hsu C.Y."/>
            <person name="Yang H.T."/>
            <person name="Sudianto E."/>
            <person name="Hsu M.H."/>
            <person name="Wu K.P."/>
            <person name="Wang L.N."/>
            <person name="Leebens-Mack J.H."/>
            <person name="Tsai I.J."/>
        </authorList>
    </citation>
    <scope>NUCLEOTIDE SEQUENCE [LARGE SCALE GENOMIC DNA]</scope>
    <source>
        <strain evidence="12">cv. Chaw 1501</strain>
        <tissue evidence="11">Young leaves</tissue>
    </source>
</reference>
<dbReference type="STRING" id="337451.A0A3S3N5Q1"/>
<evidence type="ECO:0000256" key="3">
    <source>
        <dbReference type="ARBA" id="ARBA00022617"/>
    </source>
</evidence>
<dbReference type="SUPFAM" id="SSF48264">
    <property type="entry name" value="Cytochrome P450"/>
    <property type="match status" value="5"/>
</dbReference>
<keyword evidence="8" id="KW-0408">Iron</keyword>
<keyword evidence="3" id="KW-0349">Heme</keyword>
<dbReference type="InterPro" id="IPR001128">
    <property type="entry name" value="Cyt_P450"/>
</dbReference>
<dbReference type="Gene3D" id="1.10.630.10">
    <property type="entry name" value="Cytochrome P450"/>
    <property type="match status" value="5"/>
</dbReference>
<keyword evidence="7" id="KW-0560">Oxidoreductase</keyword>
<dbReference type="FunFam" id="1.10.630.10:FF:000026">
    <property type="entry name" value="Cytochrome P450 82C4"/>
    <property type="match status" value="4"/>
</dbReference>
<dbReference type="GO" id="GO:0020037">
    <property type="term" value="F:heme binding"/>
    <property type="evidence" value="ECO:0007669"/>
    <property type="project" value="InterPro"/>
</dbReference>
<accession>A0A3S3N5Q1</accession>
<evidence type="ECO:0000313" key="12">
    <source>
        <dbReference type="Proteomes" id="UP000283530"/>
    </source>
</evidence>
<feature type="transmembrane region" description="Helical" evidence="10">
    <location>
        <begin position="542"/>
        <end position="561"/>
    </location>
</feature>
<dbReference type="Proteomes" id="UP000283530">
    <property type="component" value="Unassembled WGS sequence"/>
</dbReference>
<feature type="transmembrane region" description="Helical" evidence="10">
    <location>
        <begin position="1643"/>
        <end position="1667"/>
    </location>
</feature>
<organism evidence="11 12">
    <name type="scientific">Cinnamomum micranthum f. kanehirae</name>
    <dbReference type="NCBI Taxonomy" id="337451"/>
    <lineage>
        <taxon>Eukaryota</taxon>
        <taxon>Viridiplantae</taxon>
        <taxon>Streptophyta</taxon>
        <taxon>Embryophyta</taxon>
        <taxon>Tracheophyta</taxon>
        <taxon>Spermatophyta</taxon>
        <taxon>Magnoliopsida</taxon>
        <taxon>Magnoliidae</taxon>
        <taxon>Laurales</taxon>
        <taxon>Lauraceae</taxon>
        <taxon>Cinnamomum</taxon>
    </lineage>
</organism>
<dbReference type="InterPro" id="IPR017972">
    <property type="entry name" value="Cyt_P450_CS"/>
</dbReference>
<evidence type="ECO:0000313" key="11">
    <source>
        <dbReference type="EMBL" id="RWR92869.1"/>
    </source>
</evidence>
<keyword evidence="12" id="KW-1185">Reference proteome</keyword>
<evidence type="ECO:0000256" key="1">
    <source>
        <dbReference type="ARBA" id="ARBA00001971"/>
    </source>
</evidence>
<comment type="cofactor">
    <cofactor evidence="1">
        <name>heme</name>
        <dbReference type="ChEBI" id="CHEBI:30413"/>
    </cofactor>
</comment>
<name>A0A3S3N5Q1_9MAGN</name>
<evidence type="ECO:0000256" key="8">
    <source>
        <dbReference type="ARBA" id="ARBA00023004"/>
    </source>
</evidence>
<dbReference type="PANTHER" id="PTHR47947">
    <property type="entry name" value="CYTOCHROME P450 82C3-RELATED"/>
    <property type="match status" value="1"/>
</dbReference>
<dbReference type="PRINTS" id="PR00385">
    <property type="entry name" value="P450"/>
</dbReference>
<evidence type="ECO:0000256" key="2">
    <source>
        <dbReference type="ARBA" id="ARBA00004370"/>
    </source>
</evidence>
<feature type="transmembrane region" description="Helical" evidence="10">
    <location>
        <begin position="1134"/>
        <end position="1153"/>
    </location>
</feature>
<dbReference type="InterPro" id="IPR002401">
    <property type="entry name" value="Cyt_P450_E_grp-I"/>
</dbReference>
<gene>
    <name evidence="11" type="ORF">CKAN_02209600</name>
</gene>
<proteinExistence type="predicted"/>
<feature type="transmembrane region" description="Helical" evidence="10">
    <location>
        <begin position="6"/>
        <end position="27"/>
    </location>
</feature>
<dbReference type="OrthoDB" id="2789670at2759"/>
<dbReference type="EMBL" id="QPKB01000009">
    <property type="protein sequence ID" value="RWR92869.1"/>
    <property type="molecule type" value="Genomic_DNA"/>
</dbReference>
<dbReference type="PROSITE" id="PS00086">
    <property type="entry name" value="CYTOCHROME_P450"/>
    <property type="match status" value="4"/>
</dbReference>
<dbReference type="GO" id="GO:0016705">
    <property type="term" value="F:oxidoreductase activity, acting on paired donors, with incorporation or reduction of molecular oxygen"/>
    <property type="evidence" value="ECO:0007669"/>
    <property type="project" value="InterPro"/>
</dbReference>
<keyword evidence="5" id="KW-0479">Metal-binding</keyword>
<evidence type="ECO:0000256" key="6">
    <source>
        <dbReference type="ARBA" id="ARBA00022989"/>
    </source>
</evidence>
<keyword evidence="6 10" id="KW-1133">Transmembrane helix</keyword>
<dbReference type="InterPro" id="IPR050651">
    <property type="entry name" value="Plant_Cytochrome_P450_Monoox"/>
</dbReference>